<dbReference type="SUPFAM" id="SSF52266">
    <property type="entry name" value="SGNH hydrolase"/>
    <property type="match status" value="1"/>
</dbReference>
<evidence type="ECO:0000256" key="2">
    <source>
        <dbReference type="SAM" id="SignalP"/>
    </source>
</evidence>
<dbReference type="Pfam" id="PF13472">
    <property type="entry name" value="Lipase_GDSL_2"/>
    <property type="match status" value="1"/>
</dbReference>
<dbReference type="InterPro" id="IPR036514">
    <property type="entry name" value="SGNH_hydro_sf"/>
</dbReference>
<proteinExistence type="predicted"/>
<feature type="domain" description="SGNH hydrolase-type esterase" evidence="3">
    <location>
        <begin position="51"/>
        <end position="222"/>
    </location>
</feature>
<keyword evidence="2" id="KW-0732">Signal</keyword>
<dbReference type="CDD" id="cd00229">
    <property type="entry name" value="SGNH_hydrolase"/>
    <property type="match status" value="1"/>
</dbReference>
<dbReference type="InterPro" id="IPR013830">
    <property type="entry name" value="SGNH_hydro"/>
</dbReference>
<name>A0A1H9ERM7_9ACTN</name>
<gene>
    <name evidence="4" type="ORF">SAMN05421756_10327</name>
</gene>
<dbReference type="Proteomes" id="UP000198504">
    <property type="component" value="Unassembled WGS sequence"/>
</dbReference>
<feature type="signal peptide" evidence="2">
    <location>
        <begin position="1"/>
        <end position="36"/>
    </location>
</feature>
<dbReference type="STRING" id="1036181.SAMN05421756_10327"/>
<evidence type="ECO:0000256" key="1">
    <source>
        <dbReference type="SAM" id="MobiDB-lite"/>
    </source>
</evidence>
<protein>
    <submittedName>
        <fullName evidence="4">Lysophospholipase L1</fullName>
    </submittedName>
</protein>
<dbReference type="Gene3D" id="3.40.50.1110">
    <property type="entry name" value="SGNH hydrolase"/>
    <property type="match status" value="1"/>
</dbReference>
<dbReference type="InterPro" id="IPR051532">
    <property type="entry name" value="Ester_Hydrolysis_Enzymes"/>
</dbReference>
<feature type="chain" id="PRO_5011669187" evidence="2">
    <location>
        <begin position="37"/>
        <end position="490"/>
    </location>
</feature>
<dbReference type="PANTHER" id="PTHR30383">
    <property type="entry name" value="THIOESTERASE 1/PROTEASE 1/LYSOPHOSPHOLIPASE L1"/>
    <property type="match status" value="1"/>
</dbReference>
<sequence length="490" mass="52000">MPDHLLSQARSRLTRATSALALSLLLALLGSTTARAATPVLVLPDRPKVLLLGDSYTKGIGASTRTKGYAYQVAEPLGWDLTVDGKSGTGYIDPSADGADTFAERMWNHPHGAADVPYDLVVIQGGSNDRKYTQAEVAGRINLTIRTSRRLWPQAQIILMGPINPWANVAEYAMVNDKLTTAAAANGILSIDPIGEQWFVPGDGQQYANLENGHPNDAGHELMARRFVADVKKFSSSSGAEGRPHSSWSTTHGSGPASPVADPGDDISWTVLDHKIIATTPHEVLVPFLYTCGTQAVPKGVQYDPAAFQTVYADQSAAAFIDVEDTPAGDFPTFTCDGGQHVTEVVLEEQAGDGFHHGNIEVGLIEVGARPTVTPTFEHAIIGADQLPDIRAEVAVTVNATPESTRPGSKITVKGTVKRDGKAYKRKDATLYFQTKAGGPAARIGSDTADSRGRLSTKVTVTGPGTYFWTTTSTTRTRAGASLGDYASAS</sequence>
<accession>A0A1H9ERM7</accession>
<evidence type="ECO:0000259" key="3">
    <source>
        <dbReference type="Pfam" id="PF13472"/>
    </source>
</evidence>
<reference evidence="5" key="1">
    <citation type="submission" date="2016-10" db="EMBL/GenBank/DDBJ databases">
        <authorList>
            <person name="Varghese N."/>
            <person name="Submissions S."/>
        </authorList>
    </citation>
    <scope>NUCLEOTIDE SEQUENCE [LARGE SCALE GENOMIC DNA]</scope>
    <source>
        <strain evidence="5">CGMCC 4.6856</strain>
    </source>
</reference>
<evidence type="ECO:0000313" key="5">
    <source>
        <dbReference type="Proteomes" id="UP000198504"/>
    </source>
</evidence>
<feature type="region of interest" description="Disordered" evidence="1">
    <location>
        <begin position="236"/>
        <end position="262"/>
    </location>
</feature>
<dbReference type="EMBL" id="FOFA01000003">
    <property type="protein sequence ID" value="SEQ28257.1"/>
    <property type="molecule type" value="Genomic_DNA"/>
</dbReference>
<organism evidence="4 5">
    <name type="scientific">Microlunatus flavus</name>
    <dbReference type="NCBI Taxonomy" id="1036181"/>
    <lineage>
        <taxon>Bacteria</taxon>
        <taxon>Bacillati</taxon>
        <taxon>Actinomycetota</taxon>
        <taxon>Actinomycetes</taxon>
        <taxon>Propionibacteriales</taxon>
        <taxon>Propionibacteriaceae</taxon>
        <taxon>Microlunatus</taxon>
    </lineage>
</organism>
<evidence type="ECO:0000313" key="4">
    <source>
        <dbReference type="EMBL" id="SEQ28257.1"/>
    </source>
</evidence>
<dbReference type="AlphaFoldDB" id="A0A1H9ERM7"/>
<keyword evidence="5" id="KW-1185">Reference proteome</keyword>